<name>A0A382TJ12_9ZZZZ</name>
<dbReference type="AlphaFoldDB" id="A0A382TJ12"/>
<proteinExistence type="predicted"/>
<reference evidence="1" key="1">
    <citation type="submission" date="2018-05" db="EMBL/GenBank/DDBJ databases">
        <authorList>
            <person name="Lanie J.A."/>
            <person name="Ng W.-L."/>
            <person name="Kazmierczak K.M."/>
            <person name="Andrzejewski T.M."/>
            <person name="Davidsen T.M."/>
            <person name="Wayne K.J."/>
            <person name="Tettelin H."/>
            <person name="Glass J.I."/>
            <person name="Rusch D."/>
            <person name="Podicherti R."/>
            <person name="Tsui H.-C.T."/>
            <person name="Winkler M.E."/>
        </authorList>
    </citation>
    <scope>NUCLEOTIDE SEQUENCE</scope>
</reference>
<sequence length="31" mass="3333">MKQQNLHKLAAMKAHTMGTVTAVLLLIGSLL</sequence>
<dbReference type="EMBL" id="UINC01137017">
    <property type="protein sequence ID" value="SVD22109.1"/>
    <property type="molecule type" value="Genomic_DNA"/>
</dbReference>
<organism evidence="1">
    <name type="scientific">marine metagenome</name>
    <dbReference type="NCBI Taxonomy" id="408172"/>
    <lineage>
        <taxon>unclassified sequences</taxon>
        <taxon>metagenomes</taxon>
        <taxon>ecological metagenomes</taxon>
    </lineage>
</organism>
<feature type="non-terminal residue" evidence="1">
    <location>
        <position position="31"/>
    </location>
</feature>
<evidence type="ECO:0000313" key="1">
    <source>
        <dbReference type="EMBL" id="SVD22109.1"/>
    </source>
</evidence>
<accession>A0A382TJ12</accession>
<gene>
    <name evidence="1" type="ORF">METZ01_LOCUS374963</name>
</gene>
<protein>
    <submittedName>
        <fullName evidence="1">Uncharacterized protein</fullName>
    </submittedName>
</protein>